<evidence type="ECO:0000313" key="3">
    <source>
        <dbReference type="Proteomes" id="UP000700596"/>
    </source>
</evidence>
<sequence length="316" mass="35731">MYYLKKLTLLALLQPLSAYGKSLYIDKSCKGITGFDVYLQEAQTNAKRSVERMDSKTDTDFEAIFKRIFKTEKGSDGGKYVRGTLDGIINLKPTDDLKGSDIRLFCDNDARWVKKESGGFYDPINDMVHDTLVCQSDKWGRCYQQKAKDPPTDPQSPRYGHNPNRYVISICNAVFDNEASKKGYPLYLNEKFTRGNLGTWSIELLALFASRTILHELIHAISNGEIIDQTAGGGAYLWKNIIVKDAESSRLNADNYVYLSIWATLADLGYTLERLTGDLTEDDKKRIEDDAKNGKLKAYKDITKRGLLSSEFYVST</sequence>
<evidence type="ECO:0000256" key="1">
    <source>
        <dbReference type="SAM" id="SignalP"/>
    </source>
</evidence>
<keyword evidence="3" id="KW-1185">Reference proteome</keyword>
<organism evidence="2 3">
    <name type="scientific">Dendryphion nanum</name>
    <dbReference type="NCBI Taxonomy" id="256645"/>
    <lineage>
        <taxon>Eukaryota</taxon>
        <taxon>Fungi</taxon>
        <taxon>Dikarya</taxon>
        <taxon>Ascomycota</taxon>
        <taxon>Pezizomycotina</taxon>
        <taxon>Dothideomycetes</taxon>
        <taxon>Pleosporomycetidae</taxon>
        <taxon>Pleosporales</taxon>
        <taxon>Torulaceae</taxon>
        <taxon>Dendryphion</taxon>
    </lineage>
</organism>
<feature type="chain" id="PRO_5040459163" description="Lysine-specific metallo-endopeptidase domain-containing protein" evidence="1">
    <location>
        <begin position="19"/>
        <end position="316"/>
    </location>
</feature>
<comment type="caution">
    <text evidence="2">The sequence shown here is derived from an EMBL/GenBank/DDBJ whole genome shotgun (WGS) entry which is preliminary data.</text>
</comment>
<evidence type="ECO:0008006" key="4">
    <source>
        <dbReference type="Google" id="ProtNLM"/>
    </source>
</evidence>
<name>A0A9P9I840_9PLEO</name>
<keyword evidence="1" id="KW-0732">Signal</keyword>
<dbReference type="EMBL" id="JAGMWT010000029">
    <property type="protein sequence ID" value="KAH7110075.1"/>
    <property type="molecule type" value="Genomic_DNA"/>
</dbReference>
<accession>A0A9P9I840</accession>
<evidence type="ECO:0000313" key="2">
    <source>
        <dbReference type="EMBL" id="KAH7110075.1"/>
    </source>
</evidence>
<dbReference type="GO" id="GO:0008237">
    <property type="term" value="F:metallopeptidase activity"/>
    <property type="evidence" value="ECO:0007669"/>
    <property type="project" value="InterPro"/>
</dbReference>
<gene>
    <name evidence="2" type="ORF">B0J11DRAFT_512614</name>
</gene>
<dbReference type="AlphaFoldDB" id="A0A9P9I840"/>
<feature type="signal peptide" evidence="1">
    <location>
        <begin position="1"/>
        <end position="18"/>
    </location>
</feature>
<dbReference type="Gene3D" id="3.40.390.10">
    <property type="entry name" value="Collagenase (Catalytic Domain)"/>
    <property type="match status" value="1"/>
</dbReference>
<proteinExistence type="predicted"/>
<dbReference type="OrthoDB" id="4585232at2759"/>
<dbReference type="InterPro" id="IPR024079">
    <property type="entry name" value="MetalloPept_cat_dom_sf"/>
</dbReference>
<dbReference type="Proteomes" id="UP000700596">
    <property type="component" value="Unassembled WGS sequence"/>
</dbReference>
<protein>
    <recommendedName>
        <fullName evidence="4">Lysine-specific metallo-endopeptidase domain-containing protein</fullName>
    </recommendedName>
</protein>
<reference evidence="2" key="1">
    <citation type="journal article" date="2021" name="Nat. Commun.">
        <title>Genetic determinants of endophytism in the Arabidopsis root mycobiome.</title>
        <authorList>
            <person name="Mesny F."/>
            <person name="Miyauchi S."/>
            <person name="Thiergart T."/>
            <person name="Pickel B."/>
            <person name="Atanasova L."/>
            <person name="Karlsson M."/>
            <person name="Huettel B."/>
            <person name="Barry K.W."/>
            <person name="Haridas S."/>
            <person name="Chen C."/>
            <person name="Bauer D."/>
            <person name="Andreopoulos W."/>
            <person name="Pangilinan J."/>
            <person name="LaButti K."/>
            <person name="Riley R."/>
            <person name="Lipzen A."/>
            <person name="Clum A."/>
            <person name="Drula E."/>
            <person name="Henrissat B."/>
            <person name="Kohler A."/>
            <person name="Grigoriev I.V."/>
            <person name="Martin F.M."/>
            <person name="Hacquard S."/>
        </authorList>
    </citation>
    <scope>NUCLEOTIDE SEQUENCE</scope>
    <source>
        <strain evidence="2">MPI-CAGE-CH-0243</strain>
    </source>
</reference>